<dbReference type="GO" id="GO:0005886">
    <property type="term" value="C:plasma membrane"/>
    <property type="evidence" value="ECO:0007669"/>
    <property type="project" value="UniProtKB-SubCell"/>
</dbReference>
<comment type="pathway">
    <text evidence="9">Protein modification; lipoprotein biosynthesis (signal peptide cleavage).</text>
</comment>
<keyword evidence="6 9" id="KW-0378">Hydrolase</keyword>
<evidence type="ECO:0000256" key="7">
    <source>
        <dbReference type="ARBA" id="ARBA00022989"/>
    </source>
</evidence>
<evidence type="ECO:0000256" key="5">
    <source>
        <dbReference type="ARBA" id="ARBA00022750"/>
    </source>
</evidence>
<evidence type="ECO:0000256" key="6">
    <source>
        <dbReference type="ARBA" id="ARBA00022801"/>
    </source>
</evidence>
<evidence type="ECO:0000256" key="2">
    <source>
        <dbReference type="ARBA" id="ARBA00022475"/>
    </source>
</evidence>
<feature type="region of interest" description="Disordered" evidence="11">
    <location>
        <begin position="175"/>
        <end position="198"/>
    </location>
</feature>
<sequence length="198" mass="20883">MTTLDPPPKVSAATRAMVGASALVVLVAAVTADRLSKSWALTVLADGATVPLIPGVRLQLAFNPGAAFGMGADFGPVMAIGILVLLLALSSWIYWSIARGRANWLLLLLTAAAAGGWGNMYDRISRAEGVPLSGTVIDMIAVDWFAIFNVADIFAVGGIAGWALTRLFDRPPEKRAAEDEPLDLDPLRPQRSSSNPSE</sequence>
<comment type="catalytic activity">
    <reaction evidence="9">
        <text>Release of signal peptides from bacterial membrane prolipoproteins. Hydrolyzes -Xaa-Yaa-Zaa-|-(S,diacylglyceryl)Cys-, in which Xaa is hydrophobic (preferably Leu), and Yaa (Ala or Ser) and Zaa (Gly or Ala) have small, neutral side chains.</text>
        <dbReference type="EC" id="3.4.23.36"/>
    </reaction>
</comment>
<protein>
    <recommendedName>
        <fullName evidence="9">Lipoprotein signal peptidase</fullName>
        <ecNumber evidence="9">3.4.23.36</ecNumber>
    </recommendedName>
    <alternativeName>
        <fullName evidence="9">Prolipoprotein signal peptidase</fullName>
    </alternativeName>
    <alternativeName>
        <fullName evidence="9">Signal peptidase II</fullName>
        <shortName evidence="9">SPase II</shortName>
    </alternativeName>
</protein>
<dbReference type="GO" id="GO:0006508">
    <property type="term" value="P:proteolysis"/>
    <property type="evidence" value="ECO:0007669"/>
    <property type="project" value="UniProtKB-KW"/>
</dbReference>
<dbReference type="PRINTS" id="PR00781">
    <property type="entry name" value="LIPOSIGPTASE"/>
</dbReference>
<reference evidence="12 13" key="1">
    <citation type="submission" date="2019-07" db="EMBL/GenBank/DDBJ databases">
        <title>Analysis of the biochemical properties, biological activity and biotechnological potential of siderophores and biosurfactants produced by Antarctic psychrotolerant bacteria.</title>
        <authorList>
            <person name="Styczynski M."/>
            <person name="Krucon T."/>
            <person name="Decewicz P."/>
            <person name="Dziewit L."/>
        </authorList>
    </citation>
    <scope>NUCLEOTIDE SEQUENCE [LARGE SCALE GENOMIC DNA]</scope>
    <source>
        <strain evidence="12 13">ANT_H27</strain>
    </source>
</reference>
<comment type="function">
    <text evidence="9">This protein specifically catalyzes the removal of signal peptides from prolipoproteins.</text>
</comment>
<dbReference type="Pfam" id="PF01252">
    <property type="entry name" value="Peptidase_A8"/>
    <property type="match status" value="1"/>
</dbReference>
<name>A0A5B0EC19_9MICC</name>
<proteinExistence type="inferred from homology"/>
<comment type="similarity">
    <text evidence="1 9 10">Belongs to the peptidase A8 family.</text>
</comment>
<comment type="caution">
    <text evidence="12">The sequence shown here is derived from an EMBL/GenBank/DDBJ whole genome shotgun (WGS) entry which is preliminary data.</text>
</comment>
<keyword evidence="5 9" id="KW-0064">Aspartyl protease</keyword>
<dbReference type="EC" id="3.4.23.36" evidence="9"/>
<evidence type="ECO:0000256" key="1">
    <source>
        <dbReference type="ARBA" id="ARBA00006139"/>
    </source>
</evidence>
<dbReference type="OrthoDB" id="4308908at2"/>
<feature type="transmembrane region" description="Helical" evidence="9">
    <location>
        <begin position="102"/>
        <end position="121"/>
    </location>
</feature>
<dbReference type="HAMAP" id="MF_00161">
    <property type="entry name" value="LspA"/>
    <property type="match status" value="1"/>
</dbReference>
<evidence type="ECO:0000313" key="13">
    <source>
        <dbReference type="Proteomes" id="UP000323856"/>
    </source>
</evidence>
<comment type="subcellular location">
    <subcellularLocation>
        <location evidence="9">Cell membrane</location>
        <topology evidence="9">Multi-pass membrane protein</topology>
    </subcellularLocation>
</comment>
<dbReference type="Proteomes" id="UP000323856">
    <property type="component" value="Unassembled WGS sequence"/>
</dbReference>
<keyword evidence="2 9" id="KW-1003">Cell membrane</keyword>
<evidence type="ECO:0000256" key="4">
    <source>
        <dbReference type="ARBA" id="ARBA00022692"/>
    </source>
</evidence>
<gene>
    <name evidence="9" type="primary">lspA</name>
    <name evidence="12" type="ORF">FQ154_10595</name>
</gene>
<dbReference type="AlphaFoldDB" id="A0A5B0EC19"/>
<dbReference type="PANTHER" id="PTHR33695">
    <property type="entry name" value="LIPOPROTEIN SIGNAL PEPTIDASE"/>
    <property type="match status" value="1"/>
</dbReference>
<keyword evidence="8 9" id="KW-0472">Membrane</keyword>
<feature type="transmembrane region" description="Helical" evidence="9">
    <location>
        <begin position="141"/>
        <end position="165"/>
    </location>
</feature>
<feature type="transmembrane region" description="Helical" evidence="9">
    <location>
        <begin position="39"/>
        <end position="62"/>
    </location>
</feature>
<dbReference type="EMBL" id="VOBL01000009">
    <property type="protein sequence ID" value="KAA0976594.1"/>
    <property type="molecule type" value="Genomic_DNA"/>
</dbReference>
<keyword evidence="3 9" id="KW-0645">Protease</keyword>
<keyword evidence="7 9" id="KW-1133">Transmembrane helix</keyword>
<organism evidence="12 13">
    <name type="scientific">Paeniglutamicibacter gangotriensis</name>
    <dbReference type="NCBI Taxonomy" id="254787"/>
    <lineage>
        <taxon>Bacteria</taxon>
        <taxon>Bacillati</taxon>
        <taxon>Actinomycetota</taxon>
        <taxon>Actinomycetes</taxon>
        <taxon>Micrococcales</taxon>
        <taxon>Micrococcaceae</taxon>
        <taxon>Paeniglutamicibacter</taxon>
    </lineage>
</organism>
<evidence type="ECO:0000313" key="12">
    <source>
        <dbReference type="EMBL" id="KAA0976594.1"/>
    </source>
</evidence>
<feature type="active site" evidence="9">
    <location>
        <position position="152"/>
    </location>
</feature>
<dbReference type="GO" id="GO:0004190">
    <property type="term" value="F:aspartic-type endopeptidase activity"/>
    <property type="evidence" value="ECO:0007669"/>
    <property type="project" value="UniProtKB-UniRule"/>
</dbReference>
<feature type="transmembrane region" description="Helical" evidence="9">
    <location>
        <begin position="12"/>
        <end position="32"/>
    </location>
</feature>
<feature type="transmembrane region" description="Helical" evidence="9">
    <location>
        <begin position="74"/>
        <end position="95"/>
    </location>
</feature>
<evidence type="ECO:0000256" key="11">
    <source>
        <dbReference type="SAM" id="MobiDB-lite"/>
    </source>
</evidence>
<keyword evidence="4 9" id="KW-0812">Transmembrane</keyword>
<evidence type="ECO:0000256" key="10">
    <source>
        <dbReference type="RuleBase" id="RU004181"/>
    </source>
</evidence>
<dbReference type="RefSeq" id="WP_149619677.1">
    <property type="nucleotide sequence ID" value="NZ_JBITUG010000005.1"/>
</dbReference>
<dbReference type="InterPro" id="IPR001872">
    <property type="entry name" value="Peptidase_A8"/>
</dbReference>
<evidence type="ECO:0000256" key="3">
    <source>
        <dbReference type="ARBA" id="ARBA00022670"/>
    </source>
</evidence>
<evidence type="ECO:0000256" key="8">
    <source>
        <dbReference type="ARBA" id="ARBA00023136"/>
    </source>
</evidence>
<dbReference type="UniPathway" id="UPA00665"/>
<feature type="active site" evidence="9">
    <location>
        <position position="138"/>
    </location>
</feature>
<accession>A0A5B0EC19</accession>
<evidence type="ECO:0000256" key="9">
    <source>
        <dbReference type="HAMAP-Rule" id="MF_00161"/>
    </source>
</evidence>
<dbReference type="PANTHER" id="PTHR33695:SF1">
    <property type="entry name" value="LIPOPROTEIN SIGNAL PEPTIDASE"/>
    <property type="match status" value="1"/>
</dbReference>